<dbReference type="Proteomes" id="UP000006055">
    <property type="component" value="Chromosome"/>
</dbReference>
<feature type="transmembrane region" description="Helical" evidence="5">
    <location>
        <begin position="273"/>
        <end position="290"/>
    </location>
</feature>
<evidence type="ECO:0000256" key="5">
    <source>
        <dbReference type="SAM" id="Phobius"/>
    </source>
</evidence>
<dbReference type="STRING" id="706587.Desti_2101"/>
<feature type="transmembrane region" description="Helical" evidence="5">
    <location>
        <begin position="124"/>
        <end position="145"/>
    </location>
</feature>
<evidence type="ECO:0000313" key="7">
    <source>
        <dbReference type="EMBL" id="AFM24800.1"/>
    </source>
</evidence>
<dbReference type="PROSITE" id="PS00216">
    <property type="entry name" value="SUGAR_TRANSPORT_1"/>
    <property type="match status" value="2"/>
</dbReference>
<keyword evidence="4 5" id="KW-0472">Membrane</keyword>
<organism evidence="7 8">
    <name type="scientific">Desulfomonile tiedjei (strain ATCC 49306 / DSM 6799 / DCB-1)</name>
    <dbReference type="NCBI Taxonomy" id="706587"/>
    <lineage>
        <taxon>Bacteria</taxon>
        <taxon>Pseudomonadati</taxon>
        <taxon>Thermodesulfobacteriota</taxon>
        <taxon>Desulfomonilia</taxon>
        <taxon>Desulfomonilales</taxon>
        <taxon>Desulfomonilaceae</taxon>
        <taxon>Desulfomonile</taxon>
    </lineage>
</organism>
<evidence type="ECO:0000256" key="1">
    <source>
        <dbReference type="ARBA" id="ARBA00004141"/>
    </source>
</evidence>
<sequence>MLQTACKAENEFKGLNLPQRMERLPMTKYQRTVFLIIATAWFFDSMDLAMMTFVLAPVSSTFGLTPSQTGIVGSASLAGMALGAGLAGILADRFGRKVIFQYSMIVWGAASIFCAFVWSYESFLVARFILGFGMGAEFPIAQSMVSETIPATHRGKYIALLEGFWPLGFIGAGILAYFLVPYAGWRSVFVAMGLPAIYVLVIRRAVPESPRWYESRGYLDKAEETMQFLEKKVEAAHGRPLPPPVTDGVKDEIAAGSFSLAELFTKQYRIRTLMVWLLWFFTLLGYYGITTWMGKLLVEKGFTITKSIEFVLLMTLWGVPGFFSAAYLVEKLGRKPAVIGYVLFSGVAAYFYGKAANQTELFIAGAFMQFFFFGMWSVLYAYTPELFPTRARATGCGTASTWGRIGALIGPMLVPIIMAHWGVESVFTLGAFSFLMGALNVLILGPETKGKILEEISG</sequence>
<feature type="transmembrane region" description="Helical" evidence="5">
    <location>
        <begin position="336"/>
        <end position="355"/>
    </location>
</feature>
<proteinExistence type="predicted"/>
<dbReference type="InterPro" id="IPR020846">
    <property type="entry name" value="MFS_dom"/>
</dbReference>
<dbReference type="Gene3D" id="1.20.1250.20">
    <property type="entry name" value="MFS general substrate transporter like domains"/>
    <property type="match status" value="1"/>
</dbReference>
<keyword evidence="8" id="KW-1185">Reference proteome</keyword>
<dbReference type="SUPFAM" id="SSF103473">
    <property type="entry name" value="MFS general substrate transporter"/>
    <property type="match status" value="1"/>
</dbReference>
<name>I4C5F9_DESTA</name>
<dbReference type="InterPro" id="IPR036259">
    <property type="entry name" value="MFS_trans_sf"/>
</dbReference>
<feature type="transmembrane region" description="Helical" evidence="5">
    <location>
        <begin position="185"/>
        <end position="206"/>
    </location>
</feature>
<feature type="transmembrane region" description="Helical" evidence="5">
    <location>
        <begin position="70"/>
        <end position="91"/>
    </location>
</feature>
<dbReference type="RefSeq" id="WP_014809944.1">
    <property type="nucleotide sequence ID" value="NC_018025.1"/>
</dbReference>
<evidence type="ECO:0000313" key="8">
    <source>
        <dbReference type="Proteomes" id="UP000006055"/>
    </source>
</evidence>
<feature type="transmembrane region" description="Helical" evidence="5">
    <location>
        <begin position="33"/>
        <end position="58"/>
    </location>
</feature>
<feature type="transmembrane region" description="Helical" evidence="5">
    <location>
        <begin position="310"/>
        <end position="329"/>
    </location>
</feature>
<dbReference type="EMBL" id="CP003360">
    <property type="protein sequence ID" value="AFM24800.1"/>
    <property type="molecule type" value="Genomic_DNA"/>
</dbReference>
<feature type="domain" description="Major facilitator superfamily (MFS) profile" evidence="6">
    <location>
        <begin position="33"/>
        <end position="449"/>
    </location>
</feature>
<reference evidence="8" key="1">
    <citation type="submission" date="2012-06" db="EMBL/GenBank/DDBJ databases">
        <title>Complete sequence of chromosome of Desulfomonile tiedjei DSM 6799.</title>
        <authorList>
            <person name="Lucas S."/>
            <person name="Copeland A."/>
            <person name="Lapidus A."/>
            <person name="Glavina del Rio T."/>
            <person name="Dalin E."/>
            <person name="Tice H."/>
            <person name="Bruce D."/>
            <person name="Goodwin L."/>
            <person name="Pitluck S."/>
            <person name="Peters L."/>
            <person name="Ovchinnikova G."/>
            <person name="Zeytun A."/>
            <person name="Lu M."/>
            <person name="Kyrpides N."/>
            <person name="Mavromatis K."/>
            <person name="Ivanova N."/>
            <person name="Brettin T."/>
            <person name="Detter J.C."/>
            <person name="Han C."/>
            <person name="Larimer F."/>
            <person name="Land M."/>
            <person name="Hauser L."/>
            <person name="Markowitz V."/>
            <person name="Cheng J.-F."/>
            <person name="Hugenholtz P."/>
            <person name="Woyke T."/>
            <person name="Wu D."/>
            <person name="Spring S."/>
            <person name="Schroeder M."/>
            <person name="Brambilla E."/>
            <person name="Klenk H.-P."/>
            <person name="Eisen J.A."/>
        </authorList>
    </citation>
    <scope>NUCLEOTIDE SEQUENCE [LARGE SCALE GENOMIC DNA]</scope>
    <source>
        <strain evidence="8">ATCC 49306 / DSM 6799 / DCB-1</strain>
    </source>
</reference>
<dbReference type="PROSITE" id="PS50850">
    <property type="entry name" value="MFS"/>
    <property type="match status" value="1"/>
</dbReference>
<dbReference type="AlphaFoldDB" id="I4C5F9"/>
<protein>
    <submittedName>
        <fullName evidence="7">Arabinose efflux permease family protein</fullName>
    </submittedName>
</protein>
<feature type="transmembrane region" description="Helical" evidence="5">
    <location>
        <begin position="98"/>
        <end position="118"/>
    </location>
</feature>
<accession>I4C5F9</accession>
<gene>
    <name evidence="7" type="ordered locus">Desti_2101</name>
</gene>
<dbReference type="PANTHER" id="PTHR23508:SF10">
    <property type="entry name" value="CARBOXYLIC ACID TRANSPORTER PROTEIN HOMOLOG"/>
    <property type="match status" value="1"/>
</dbReference>
<dbReference type="eggNOG" id="COG2814">
    <property type="taxonomic scope" value="Bacteria"/>
</dbReference>
<keyword evidence="2 5" id="KW-0812">Transmembrane</keyword>
<dbReference type="GO" id="GO:0046943">
    <property type="term" value="F:carboxylic acid transmembrane transporter activity"/>
    <property type="evidence" value="ECO:0007669"/>
    <property type="project" value="TreeGrafter"/>
</dbReference>
<feature type="transmembrane region" description="Helical" evidence="5">
    <location>
        <begin position="402"/>
        <end position="421"/>
    </location>
</feature>
<feature type="transmembrane region" description="Helical" evidence="5">
    <location>
        <begin position="361"/>
        <end position="382"/>
    </location>
</feature>
<evidence type="ECO:0000256" key="3">
    <source>
        <dbReference type="ARBA" id="ARBA00022989"/>
    </source>
</evidence>
<feature type="transmembrane region" description="Helical" evidence="5">
    <location>
        <begin position="157"/>
        <end position="179"/>
    </location>
</feature>
<evidence type="ECO:0000256" key="4">
    <source>
        <dbReference type="ARBA" id="ARBA00023136"/>
    </source>
</evidence>
<comment type="subcellular location">
    <subcellularLocation>
        <location evidence="1">Membrane</location>
        <topology evidence="1">Multi-pass membrane protein</topology>
    </subcellularLocation>
</comment>
<evidence type="ECO:0000259" key="6">
    <source>
        <dbReference type="PROSITE" id="PS50850"/>
    </source>
</evidence>
<dbReference type="InterPro" id="IPR005829">
    <property type="entry name" value="Sugar_transporter_CS"/>
</dbReference>
<feature type="transmembrane region" description="Helical" evidence="5">
    <location>
        <begin position="427"/>
        <end position="445"/>
    </location>
</feature>
<dbReference type="KEGG" id="dti:Desti_2101"/>
<dbReference type="Pfam" id="PF00083">
    <property type="entry name" value="Sugar_tr"/>
    <property type="match status" value="1"/>
</dbReference>
<dbReference type="PANTHER" id="PTHR23508">
    <property type="entry name" value="CARBOXYLIC ACID TRANSPORTER PROTEIN HOMOLOG"/>
    <property type="match status" value="1"/>
</dbReference>
<evidence type="ECO:0000256" key="2">
    <source>
        <dbReference type="ARBA" id="ARBA00022692"/>
    </source>
</evidence>
<dbReference type="InterPro" id="IPR005828">
    <property type="entry name" value="MFS_sugar_transport-like"/>
</dbReference>
<dbReference type="PATRIC" id="fig|706587.4.peg.2413"/>
<dbReference type="HOGENOM" id="CLU_001265_46_6_7"/>
<keyword evidence="3 5" id="KW-1133">Transmembrane helix</keyword>
<dbReference type="GO" id="GO:0005886">
    <property type="term" value="C:plasma membrane"/>
    <property type="evidence" value="ECO:0007669"/>
    <property type="project" value="TreeGrafter"/>
</dbReference>